<dbReference type="AlphaFoldDB" id="A0A1H6AWN8"/>
<dbReference type="Proteomes" id="UP000236745">
    <property type="component" value="Unassembled WGS sequence"/>
</dbReference>
<keyword evidence="3" id="KW-1185">Reference proteome</keyword>
<evidence type="ECO:0000313" key="3">
    <source>
        <dbReference type="Proteomes" id="UP000236745"/>
    </source>
</evidence>
<evidence type="ECO:0000259" key="1">
    <source>
        <dbReference type="Pfam" id="PF06568"/>
    </source>
</evidence>
<feature type="domain" description="YjiS-like" evidence="1">
    <location>
        <begin position="11"/>
        <end position="45"/>
    </location>
</feature>
<dbReference type="OrthoDB" id="7306802at2"/>
<dbReference type="RefSeq" id="WP_104003356.1">
    <property type="nucleotide sequence ID" value="NZ_FNVQ01000002.1"/>
</dbReference>
<gene>
    <name evidence="2" type="ORF">SAMN05444390_102254</name>
</gene>
<evidence type="ECO:0000313" key="2">
    <source>
        <dbReference type="EMBL" id="SEG52812.1"/>
    </source>
</evidence>
<sequence length="56" mass="6936">MKIIETAQKAWRELTYRYRLHQTRRKLLTLDEHQLKDLNISRVDALREGKKPFWQL</sequence>
<proteinExistence type="predicted"/>
<reference evidence="2 3" key="1">
    <citation type="submission" date="2016-10" db="EMBL/GenBank/DDBJ databases">
        <authorList>
            <person name="de Groot N.N."/>
        </authorList>
    </citation>
    <scope>NUCLEOTIDE SEQUENCE [LARGE SCALE GENOMIC DNA]</scope>
    <source>
        <strain evidence="2 3">DSM 22012</strain>
    </source>
</reference>
<dbReference type="EMBL" id="FNVQ01000002">
    <property type="protein sequence ID" value="SEG52812.1"/>
    <property type="molecule type" value="Genomic_DNA"/>
</dbReference>
<protein>
    <submittedName>
        <fullName evidence="2">Uncharacterized conserved protein YjiS, DUF1127 family</fullName>
    </submittedName>
</protein>
<dbReference type="InterPro" id="IPR009506">
    <property type="entry name" value="YjiS-like"/>
</dbReference>
<organism evidence="2 3">
    <name type="scientific">Marinobacterium lutimaris</name>
    <dbReference type="NCBI Taxonomy" id="568106"/>
    <lineage>
        <taxon>Bacteria</taxon>
        <taxon>Pseudomonadati</taxon>
        <taxon>Pseudomonadota</taxon>
        <taxon>Gammaproteobacteria</taxon>
        <taxon>Oceanospirillales</taxon>
        <taxon>Oceanospirillaceae</taxon>
        <taxon>Marinobacterium</taxon>
    </lineage>
</organism>
<name>A0A1H6AWN8_9GAMM</name>
<dbReference type="Pfam" id="PF06568">
    <property type="entry name" value="YjiS-like"/>
    <property type="match status" value="1"/>
</dbReference>
<accession>A0A1H6AWN8</accession>